<organism evidence="1 2">
    <name type="scientific">Lachnellula subtilissima</name>
    <dbReference type="NCBI Taxonomy" id="602034"/>
    <lineage>
        <taxon>Eukaryota</taxon>
        <taxon>Fungi</taxon>
        <taxon>Dikarya</taxon>
        <taxon>Ascomycota</taxon>
        <taxon>Pezizomycotina</taxon>
        <taxon>Leotiomycetes</taxon>
        <taxon>Helotiales</taxon>
        <taxon>Lachnaceae</taxon>
        <taxon>Lachnellula</taxon>
    </lineage>
</organism>
<reference evidence="1 2" key="1">
    <citation type="submission" date="2018-05" db="EMBL/GenBank/DDBJ databases">
        <title>Genome sequencing and assembly of the regulated plant pathogen Lachnellula willkommii and related sister species for the development of diagnostic species identification markers.</title>
        <authorList>
            <person name="Giroux E."/>
            <person name="Bilodeau G."/>
        </authorList>
    </citation>
    <scope>NUCLEOTIDE SEQUENCE [LARGE SCALE GENOMIC DNA]</scope>
    <source>
        <strain evidence="1 2">CBS 197.66</strain>
    </source>
</reference>
<evidence type="ECO:0000313" key="2">
    <source>
        <dbReference type="Proteomes" id="UP000462212"/>
    </source>
</evidence>
<dbReference type="AlphaFoldDB" id="A0A8H8RW99"/>
<comment type="caution">
    <text evidence="1">The sequence shown here is derived from an EMBL/GenBank/DDBJ whole genome shotgun (WGS) entry which is preliminary data.</text>
</comment>
<gene>
    <name evidence="1" type="ORF">LSUB1_G002727</name>
</gene>
<evidence type="ECO:0000313" key="1">
    <source>
        <dbReference type="EMBL" id="TVY40834.1"/>
    </source>
</evidence>
<dbReference type="Gene3D" id="3.40.50.1820">
    <property type="entry name" value="alpha/beta hydrolase"/>
    <property type="match status" value="1"/>
</dbReference>
<dbReference type="Proteomes" id="UP000462212">
    <property type="component" value="Unassembled WGS sequence"/>
</dbReference>
<keyword evidence="2" id="KW-1185">Reference proteome</keyword>
<name>A0A8H8RW99_9HELO</name>
<protein>
    <submittedName>
        <fullName evidence="1">Uncharacterized protein</fullName>
    </submittedName>
</protein>
<dbReference type="SUPFAM" id="SSF53474">
    <property type="entry name" value="alpha/beta-Hydrolases"/>
    <property type="match status" value="1"/>
</dbReference>
<sequence length="189" mass="20646">MIFIDQSPLQNSDLSGWDSQFCNRGMNSAPAVSALQATLALSPSTAHKGTISACLSYRSHPLSSDTVSAEEAASDEAFFLGEAMKGDPWWYGKLMADHTALDWRDDIRATFGKESESTTKVLVLASSRSGCFPAAGPMAVVDLVNGGSEEKRAQGLIVEWGGHWLYWENPVKFEKIVLDFFAYKEVTDV</sequence>
<proteinExistence type="predicted"/>
<accession>A0A8H8RW99</accession>
<dbReference type="OrthoDB" id="2498029at2759"/>
<dbReference type="InterPro" id="IPR029058">
    <property type="entry name" value="AB_hydrolase_fold"/>
</dbReference>
<dbReference type="EMBL" id="QGMJ01000162">
    <property type="protein sequence ID" value="TVY40834.1"/>
    <property type="molecule type" value="Genomic_DNA"/>
</dbReference>